<gene>
    <name evidence="1" type="ORF">Scep_014368</name>
</gene>
<dbReference type="EMBL" id="JBBNAG010000006">
    <property type="protein sequence ID" value="KAK9125522.1"/>
    <property type="molecule type" value="Genomic_DNA"/>
</dbReference>
<dbReference type="AlphaFoldDB" id="A0AAP0J360"/>
<evidence type="ECO:0000313" key="2">
    <source>
        <dbReference type="Proteomes" id="UP001419268"/>
    </source>
</evidence>
<organism evidence="1 2">
    <name type="scientific">Stephania cephalantha</name>
    <dbReference type="NCBI Taxonomy" id="152367"/>
    <lineage>
        <taxon>Eukaryota</taxon>
        <taxon>Viridiplantae</taxon>
        <taxon>Streptophyta</taxon>
        <taxon>Embryophyta</taxon>
        <taxon>Tracheophyta</taxon>
        <taxon>Spermatophyta</taxon>
        <taxon>Magnoliopsida</taxon>
        <taxon>Ranunculales</taxon>
        <taxon>Menispermaceae</taxon>
        <taxon>Menispermoideae</taxon>
        <taxon>Cissampelideae</taxon>
        <taxon>Stephania</taxon>
    </lineage>
</organism>
<accession>A0AAP0J360</accession>
<dbReference type="Proteomes" id="UP001419268">
    <property type="component" value="Unassembled WGS sequence"/>
</dbReference>
<name>A0AAP0J360_9MAGN</name>
<evidence type="ECO:0000313" key="1">
    <source>
        <dbReference type="EMBL" id="KAK9125522.1"/>
    </source>
</evidence>
<protein>
    <submittedName>
        <fullName evidence="1">Uncharacterized protein</fullName>
    </submittedName>
</protein>
<sequence>MLDPGIKHEEGYFVYDSGSKGDVWIQNVNGKPFVDSTERVAVGICNPTLNEHPGLYALLRDEKVKENNKDTVKRGIRYLEAKQALLLAYSQAICFFQTGFLQDTINLSEFLTYIALVGILNSIQQSKAIKKGNQDKLQRRRQELTQTTPDQPVDDEAVYYKVAGDCPKGCVYNLRSLWRKKRRYVDPGDSTFQVLAQRGMGNFMILREPNPVIDLVICVQLRNRRQIVEGLGDPPIVSSYRLSIWYYHDFS</sequence>
<proteinExistence type="predicted"/>
<comment type="caution">
    <text evidence="1">The sequence shown here is derived from an EMBL/GenBank/DDBJ whole genome shotgun (WGS) entry which is preliminary data.</text>
</comment>
<keyword evidence="2" id="KW-1185">Reference proteome</keyword>
<reference evidence="1 2" key="1">
    <citation type="submission" date="2024-01" db="EMBL/GenBank/DDBJ databases">
        <title>Genome assemblies of Stephania.</title>
        <authorList>
            <person name="Yang L."/>
        </authorList>
    </citation>
    <scope>NUCLEOTIDE SEQUENCE [LARGE SCALE GENOMIC DNA]</scope>
    <source>
        <strain evidence="1">JXDWG</strain>
        <tissue evidence="1">Leaf</tissue>
    </source>
</reference>